<evidence type="ECO:0000313" key="1">
    <source>
        <dbReference type="EMBL" id="ASN69916.1"/>
    </source>
</evidence>
<gene>
    <name evidence="1" type="ORF">7AX6_44</name>
</gene>
<protein>
    <submittedName>
        <fullName evidence="1">Uncharacterized protein</fullName>
    </submittedName>
</protein>
<name>A0A2H4JBL3_9CAUD</name>
<dbReference type="EMBL" id="MF417898">
    <property type="protein sequence ID" value="ASN69916.1"/>
    <property type="molecule type" value="Genomic_DNA"/>
</dbReference>
<accession>A0A2H4JBL3</accession>
<sequence>MVYGDNHRHIDHIDDDVAAQAAIDAVDWVAAKTSAINNWNSEQMKP</sequence>
<organism evidence="1">
    <name type="scientific">uncultured Caudovirales phage</name>
    <dbReference type="NCBI Taxonomy" id="2100421"/>
    <lineage>
        <taxon>Viruses</taxon>
        <taxon>Duplodnaviria</taxon>
        <taxon>Heunggongvirae</taxon>
        <taxon>Uroviricota</taxon>
        <taxon>Caudoviricetes</taxon>
        <taxon>Peduoviridae</taxon>
        <taxon>Maltschvirus</taxon>
        <taxon>Maltschvirus maltsch</taxon>
    </lineage>
</organism>
<reference evidence="1" key="1">
    <citation type="submission" date="2017-06" db="EMBL/GenBank/DDBJ databases">
        <title>Novel phages from South African skin metaviromes.</title>
        <authorList>
            <person name="van Zyl L.J."/>
            <person name="Abrahams Y."/>
            <person name="Stander E.A."/>
            <person name="Kirby B.M."/>
            <person name="Clavaud C."/>
            <person name="Farcet C."/>
            <person name="Breton L."/>
            <person name="Trindade M.I."/>
        </authorList>
    </citation>
    <scope>NUCLEOTIDE SEQUENCE</scope>
</reference>
<proteinExistence type="predicted"/>